<protein>
    <recommendedName>
        <fullName evidence="2">RNase H type-1 domain-containing protein</fullName>
    </recommendedName>
</protein>
<dbReference type="GO" id="GO:0004523">
    <property type="term" value="F:RNA-DNA hybrid ribonuclease activity"/>
    <property type="evidence" value="ECO:0007669"/>
    <property type="project" value="InterPro"/>
</dbReference>
<dbReference type="PANTHER" id="PTHR47723:SF13">
    <property type="entry name" value="PUTATIVE-RELATED"/>
    <property type="match status" value="1"/>
</dbReference>
<dbReference type="CDD" id="cd06222">
    <property type="entry name" value="RNase_H_like"/>
    <property type="match status" value="1"/>
</dbReference>
<dbReference type="InterPro" id="IPR053151">
    <property type="entry name" value="RNase_H-like"/>
</dbReference>
<dbReference type="PANTHER" id="PTHR47723">
    <property type="entry name" value="OS05G0353850 PROTEIN"/>
    <property type="match status" value="1"/>
</dbReference>
<organism evidence="3 4">
    <name type="scientific">Rhododendron griersonianum</name>
    <dbReference type="NCBI Taxonomy" id="479676"/>
    <lineage>
        <taxon>Eukaryota</taxon>
        <taxon>Viridiplantae</taxon>
        <taxon>Streptophyta</taxon>
        <taxon>Embryophyta</taxon>
        <taxon>Tracheophyta</taxon>
        <taxon>Spermatophyta</taxon>
        <taxon>Magnoliopsida</taxon>
        <taxon>eudicotyledons</taxon>
        <taxon>Gunneridae</taxon>
        <taxon>Pentapetalae</taxon>
        <taxon>asterids</taxon>
        <taxon>Ericales</taxon>
        <taxon>Ericaceae</taxon>
        <taxon>Ericoideae</taxon>
        <taxon>Rhodoreae</taxon>
        <taxon>Rhododendron</taxon>
    </lineage>
</organism>
<comment type="caution">
    <text evidence="3">The sequence shown here is derived from an EMBL/GenBank/DDBJ whole genome shotgun (WGS) entry which is preliminary data.</text>
</comment>
<feature type="domain" description="RNase H type-1" evidence="2">
    <location>
        <begin position="61"/>
        <end position="98"/>
    </location>
</feature>
<dbReference type="EMBL" id="JACTNZ010000013">
    <property type="protein sequence ID" value="KAG5515485.1"/>
    <property type="molecule type" value="Genomic_DNA"/>
</dbReference>
<evidence type="ECO:0000259" key="2">
    <source>
        <dbReference type="Pfam" id="PF13456"/>
    </source>
</evidence>
<evidence type="ECO:0000313" key="4">
    <source>
        <dbReference type="Proteomes" id="UP000823749"/>
    </source>
</evidence>
<name>A0AAV6HP20_9ERIC</name>
<feature type="region of interest" description="Disordered" evidence="1">
    <location>
        <begin position="45"/>
        <end position="81"/>
    </location>
</feature>
<dbReference type="Proteomes" id="UP000823749">
    <property type="component" value="Chromosome 13"/>
</dbReference>
<gene>
    <name evidence="3" type="ORF">RHGRI_036513</name>
</gene>
<reference evidence="3 4" key="1">
    <citation type="submission" date="2020-08" db="EMBL/GenBank/DDBJ databases">
        <title>Plant Genome Project.</title>
        <authorList>
            <person name="Zhang R.-G."/>
        </authorList>
    </citation>
    <scope>NUCLEOTIDE SEQUENCE [LARGE SCALE GENOMIC DNA]</scope>
    <source>
        <strain evidence="3">WSP0</strain>
        <tissue evidence="3">Leaf</tissue>
    </source>
</reference>
<proteinExistence type="predicted"/>
<dbReference type="AlphaFoldDB" id="A0AAV6HP20"/>
<sequence length="110" mass="12101">MHAYPQNFAFYNTIPSDSNFNHIVMAAQEWKMLVGKRTKNMAPFWFTTGGKPPEPNGFKLNTDGASRNNSSTQAAAGGLVRDHNGNWTTGFCKNIGARSYKSSRENLGVA</sequence>
<dbReference type="InterPro" id="IPR002156">
    <property type="entry name" value="RNaseH_domain"/>
</dbReference>
<dbReference type="GO" id="GO:0003676">
    <property type="term" value="F:nucleic acid binding"/>
    <property type="evidence" value="ECO:0007669"/>
    <property type="project" value="InterPro"/>
</dbReference>
<dbReference type="Pfam" id="PF13456">
    <property type="entry name" value="RVT_3"/>
    <property type="match status" value="1"/>
</dbReference>
<feature type="compositionally biased region" description="Polar residues" evidence="1">
    <location>
        <begin position="63"/>
        <end position="74"/>
    </location>
</feature>
<dbReference type="InterPro" id="IPR044730">
    <property type="entry name" value="RNase_H-like_dom_plant"/>
</dbReference>
<keyword evidence="4" id="KW-1185">Reference proteome</keyword>
<evidence type="ECO:0000313" key="3">
    <source>
        <dbReference type="EMBL" id="KAG5515485.1"/>
    </source>
</evidence>
<accession>A0AAV6HP20</accession>
<evidence type="ECO:0000256" key="1">
    <source>
        <dbReference type="SAM" id="MobiDB-lite"/>
    </source>
</evidence>